<dbReference type="AlphaFoldDB" id="A0A8H6MBN1"/>
<dbReference type="OrthoDB" id="3120550at2759"/>
<evidence type="ECO:0000256" key="1">
    <source>
        <dbReference type="SAM" id="MobiDB-lite"/>
    </source>
</evidence>
<keyword evidence="3" id="KW-1185">Reference proteome</keyword>
<dbReference type="EMBL" id="JACGCI010000016">
    <property type="protein sequence ID" value="KAF6759216.1"/>
    <property type="molecule type" value="Genomic_DNA"/>
</dbReference>
<accession>A0A8H6MBN1</accession>
<organism evidence="2 3">
    <name type="scientific">Ephemerocybe angulata</name>
    <dbReference type="NCBI Taxonomy" id="980116"/>
    <lineage>
        <taxon>Eukaryota</taxon>
        <taxon>Fungi</taxon>
        <taxon>Dikarya</taxon>
        <taxon>Basidiomycota</taxon>
        <taxon>Agaricomycotina</taxon>
        <taxon>Agaricomycetes</taxon>
        <taxon>Agaricomycetidae</taxon>
        <taxon>Agaricales</taxon>
        <taxon>Agaricineae</taxon>
        <taxon>Psathyrellaceae</taxon>
        <taxon>Ephemerocybe</taxon>
    </lineage>
</organism>
<dbReference type="Proteomes" id="UP000521943">
    <property type="component" value="Unassembled WGS sequence"/>
</dbReference>
<reference evidence="2 3" key="1">
    <citation type="submission" date="2020-07" db="EMBL/GenBank/DDBJ databases">
        <title>Comparative genomics of pyrophilous fungi reveals a link between fire events and developmental genes.</title>
        <authorList>
            <consortium name="DOE Joint Genome Institute"/>
            <person name="Steindorff A.S."/>
            <person name="Carver A."/>
            <person name="Calhoun S."/>
            <person name="Stillman K."/>
            <person name="Liu H."/>
            <person name="Lipzen A."/>
            <person name="Pangilinan J."/>
            <person name="Labutti K."/>
            <person name="Bruns T.D."/>
            <person name="Grigoriev I.V."/>
        </authorList>
    </citation>
    <scope>NUCLEOTIDE SEQUENCE [LARGE SCALE GENOMIC DNA]</scope>
    <source>
        <strain evidence="2 3">CBS 144469</strain>
    </source>
</reference>
<protein>
    <submittedName>
        <fullName evidence="2">Uncharacterized protein</fullName>
    </submittedName>
</protein>
<evidence type="ECO:0000313" key="2">
    <source>
        <dbReference type="EMBL" id="KAF6759216.1"/>
    </source>
</evidence>
<comment type="caution">
    <text evidence="2">The sequence shown here is derived from an EMBL/GenBank/DDBJ whole genome shotgun (WGS) entry which is preliminary data.</text>
</comment>
<name>A0A8H6MBN1_9AGAR</name>
<evidence type="ECO:0000313" key="3">
    <source>
        <dbReference type="Proteomes" id="UP000521943"/>
    </source>
</evidence>
<sequence>MARMRLSALHSPEFRPCMDRAASTLLESSIFFLTLTPPETPPFPSKLPTPSLRPPHPVSRKTIHRVGSSLTSRRDRIHFCRDFVIHVGRGRHAMDSLMSGQGISVGPASGLRRSPHPGLTLDASVALEGLRRLEWNTDLTHTSLGGRISVASSSSRLPNCQRKTQIPTMRDSGARRVRTNSQDLRICLQQGTVFPQLGMFWGLRELEYAELTTTSISPMPLGGRISVASSSSRRPECQRDTQIPKPTPPVQTRPIYAPSSYPSCGIYFYRVFVISTRKAKPPRSAPSSSRLYEDQDNIQAISTLAASAQKCALCPAPSNNPIQIRPILAPTAITKPAHQASRGIHFCHDLAIPAPTWLQDDRPFPRRHPNWDISTFPSFYVRSPPDIPVAPGRHSCSSLNVNSTLLRDGISPSGCHITKETTGGAARPMGPPISSSQLPVSDVPFGTEIKYTHTYFSCSHSPRNATEAKAKPVRD</sequence>
<gene>
    <name evidence="2" type="ORF">DFP72DRAFT_1102464</name>
</gene>
<proteinExistence type="predicted"/>
<feature type="region of interest" description="Disordered" evidence="1">
    <location>
        <begin position="227"/>
        <end position="254"/>
    </location>
</feature>